<comment type="caution">
    <text evidence="1">The sequence shown here is derived from an EMBL/GenBank/DDBJ whole genome shotgun (WGS) entry which is preliminary data.</text>
</comment>
<organism evidence="1 2">
    <name type="scientific">Elysia crispata</name>
    <name type="common">lettuce slug</name>
    <dbReference type="NCBI Taxonomy" id="231223"/>
    <lineage>
        <taxon>Eukaryota</taxon>
        <taxon>Metazoa</taxon>
        <taxon>Spiralia</taxon>
        <taxon>Lophotrochozoa</taxon>
        <taxon>Mollusca</taxon>
        <taxon>Gastropoda</taxon>
        <taxon>Heterobranchia</taxon>
        <taxon>Euthyneura</taxon>
        <taxon>Panpulmonata</taxon>
        <taxon>Sacoglossa</taxon>
        <taxon>Placobranchoidea</taxon>
        <taxon>Plakobranchidae</taxon>
        <taxon>Elysia</taxon>
    </lineage>
</organism>
<dbReference type="AlphaFoldDB" id="A0AAE1ECY7"/>
<evidence type="ECO:0000313" key="2">
    <source>
        <dbReference type="Proteomes" id="UP001283361"/>
    </source>
</evidence>
<name>A0AAE1ECY7_9GAST</name>
<keyword evidence="2" id="KW-1185">Reference proteome</keyword>
<dbReference type="Proteomes" id="UP001283361">
    <property type="component" value="Unassembled WGS sequence"/>
</dbReference>
<accession>A0AAE1ECY7</accession>
<sequence>MSFYLVLWNITPLGYPRIRHVNVQTVAVTVTPALQSPVHGVSGVFITFTPAQNRTVQGVCLRNKGRRVETKIDVFNLSIKCARQLKSHCQRLVVTKQTTSASRAGLALVSRWTPRSETLYGDCKAELNNTKTSGCGEAQQDAALSRFCPEPDQARDEWGSSRKVAWCAGKRDGWKIFALRKAKGPEFGDLLGRWLRE</sequence>
<dbReference type="EMBL" id="JAWDGP010000265">
    <property type="protein sequence ID" value="KAK3802110.1"/>
    <property type="molecule type" value="Genomic_DNA"/>
</dbReference>
<reference evidence="1" key="1">
    <citation type="journal article" date="2023" name="G3 (Bethesda)">
        <title>A reference genome for the long-term kleptoplast-retaining sea slug Elysia crispata morphotype clarki.</title>
        <authorList>
            <person name="Eastman K.E."/>
            <person name="Pendleton A.L."/>
            <person name="Shaikh M.A."/>
            <person name="Suttiyut T."/>
            <person name="Ogas R."/>
            <person name="Tomko P."/>
            <person name="Gavelis G."/>
            <person name="Widhalm J.R."/>
            <person name="Wisecaver J.H."/>
        </authorList>
    </citation>
    <scope>NUCLEOTIDE SEQUENCE</scope>
    <source>
        <strain evidence="1">ECLA1</strain>
    </source>
</reference>
<proteinExistence type="predicted"/>
<gene>
    <name evidence="1" type="ORF">RRG08_050000</name>
</gene>
<protein>
    <submittedName>
        <fullName evidence="1">Uncharacterized protein</fullName>
    </submittedName>
</protein>
<evidence type="ECO:0000313" key="1">
    <source>
        <dbReference type="EMBL" id="KAK3802110.1"/>
    </source>
</evidence>